<keyword evidence="2" id="KW-1133">Transmembrane helix</keyword>
<name>Q950T9_HYACU</name>
<keyword evidence="3" id="KW-0496">Mitochondrion</keyword>
<dbReference type="EMBL" id="AF402142">
    <property type="protein sequence ID" value="AAK83427.1"/>
    <property type="molecule type" value="Genomic_DNA"/>
</dbReference>
<feature type="compositionally biased region" description="Low complexity" evidence="1">
    <location>
        <begin position="137"/>
        <end position="151"/>
    </location>
</feature>
<reference evidence="3" key="2">
    <citation type="journal article" date="2002" name="Mol. Biol. Evol.">
        <title>Hyaloraphidium curvatum: a linear mitochondrial genome, tRNA editing, and an evolutionary link to lower fungi.</title>
        <authorList>
            <person name="Forget L."/>
            <person name="Ustinova J."/>
            <person name="Wang Z."/>
            <person name="Huss V.A."/>
            <person name="Franz Lang B."/>
        </authorList>
    </citation>
    <scope>NUCLEOTIDE SEQUENCE</scope>
</reference>
<gene>
    <name evidence="3" type="primary">orf455</name>
</gene>
<dbReference type="GeneID" id="803628"/>
<feature type="compositionally biased region" description="Acidic residues" evidence="1">
    <location>
        <begin position="152"/>
        <end position="165"/>
    </location>
</feature>
<dbReference type="RefSeq" id="NP_150105.1">
    <property type="nucleotide sequence ID" value="NC_003048.1"/>
</dbReference>
<keyword evidence="2" id="KW-0812">Transmembrane</keyword>
<dbReference type="AlphaFoldDB" id="Q950T9"/>
<sequence>MILLLMLLMAMKPVLIPYLVTSWLILLLLLVDFVTGVIAFYKLGWVIRTSLAAYYTLALATSLSTGLPLLIAMTIPFFFGALWFWSMCDLGKEHWLSKLLAFMAIMFAVPSLWDLFKEYFGLRGFTFFPYVHAEGRSSNSSTSESSSTTTSDSEDDPGTSSESEETNARGTVGQPFTPLRRPRSAPPWDGIPDQDPVTTKGSWEGPVTQHEFDAARDQYKKGLLSQLTKEDRDLLSSKTLQVKTGFGERLPKKDLDPPLPSSEFRSPDFGEDLYKSAGLKEVNAMKPHDPSYISRGHPSVLWYTPHAGVGQDRTDEFTLKKALKANKDLIKATFRDQLLPDPLSQGARRSVSDLSSPAQIYIRFGLIMEQLYLMGRAGMSPLEQLEILQDLLDLLSQIDRQLELPSSSSDPHLDRLIQLRRQVQRLYYFCRVWNLKFFDFSSFLPKRNKDDHEDK</sequence>
<feature type="transmembrane region" description="Helical" evidence="2">
    <location>
        <begin position="53"/>
        <end position="79"/>
    </location>
</feature>
<evidence type="ECO:0000313" key="3">
    <source>
        <dbReference type="EMBL" id="AAK83427.1"/>
    </source>
</evidence>
<feature type="region of interest" description="Disordered" evidence="1">
    <location>
        <begin position="248"/>
        <end position="267"/>
    </location>
</feature>
<geneLocation type="mitochondrion" evidence="3"/>
<feature type="transmembrane region" description="Helical" evidence="2">
    <location>
        <begin position="99"/>
        <end position="116"/>
    </location>
</feature>
<keyword evidence="2" id="KW-0472">Membrane</keyword>
<organism evidence="3">
    <name type="scientific">Hyaloraphidium curvatum</name>
    <name type="common">Lower fungus</name>
    <dbReference type="NCBI Taxonomy" id="82268"/>
    <lineage>
        <taxon>Eukaryota</taxon>
        <taxon>Fungi</taxon>
        <taxon>Fungi incertae sedis</taxon>
        <taxon>Chytridiomycota</taxon>
        <taxon>Chytridiomycota incertae sedis</taxon>
        <taxon>Monoblepharidomycetes</taxon>
        <taxon>Monoblepharidales</taxon>
        <taxon>Monoblepharidales incertae sedis</taxon>
        <taxon>Hyaloraphidium</taxon>
    </lineage>
</organism>
<accession>Q950T9</accession>
<evidence type="ECO:0000256" key="2">
    <source>
        <dbReference type="SAM" id="Phobius"/>
    </source>
</evidence>
<reference evidence="3" key="1">
    <citation type="submission" date="2001-07" db="EMBL/GenBank/DDBJ databases">
        <authorList>
            <person name="Lang F.B.F."/>
        </authorList>
    </citation>
    <scope>NUCLEOTIDE SEQUENCE</scope>
</reference>
<proteinExistence type="predicted"/>
<feature type="transmembrane region" description="Helical" evidence="2">
    <location>
        <begin position="20"/>
        <end position="41"/>
    </location>
</feature>
<protein>
    <submittedName>
        <fullName evidence="3">Orf455</fullName>
    </submittedName>
</protein>
<evidence type="ECO:0000256" key="1">
    <source>
        <dbReference type="SAM" id="MobiDB-lite"/>
    </source>
</evidence>
<feature type="region of interest" description="Disordered" evidence="1">
    <location>
        <begin position="134"/>
        <end position="205"/>
    </location>
</feature>